<dbReference type="GO" id="GO:0032259">
    <property type="term" value="P:methylation"/>
    <property type="evidence" value="ECO:0007669"/>
    <property type="project" value="UniProtKB-KW"/>
</dbReference>
<evidence type="ECO:0000259" key="1">
    <source>
        <dbReference type="Pfam" id="PF08241"/>
    </source>
</evidence>
<dbReference type="InterPro" id="IPR029063">
    <property type="entry name" value="SAM-dependent_MTases_sf"/>
</dbReference>
<keyword evidence="2" id="KW-0489">Methyltransferase</keyword>
<keyword evidence="2" id="KW-0808">Transferase</keyword>
<sequence>MTKTTVREQYDRMAAKYDRRWNSYITNTLSFLQDWAQISFQDKVLDIGCGTGEFERLVLTQQPTQEIIGVDISEKMLTIACQKLHAYPNVSFHTAPASALPFGDRSFDIVVSASSFHYFEDPVAALVEMKRVLQPHGRVVILDWCKDYLLCRLCDLVLKFFDPAYQQCYTEAEFHHLLELAGFDIHRATRFRFNVVWGMMVATATIHN</sequence>
<dbReference type="SUPFAM" id="SSF53335">
    <property type="entry name" value="S-adenosyl-L-methionine-dependent methyltransferases"/>
    <property type="match status" value="1"/>
</dbReference>
<comment type="caution">
    <text evidence="2">The sequence shown here is derived from an EMBL/GenBank/DDBJ whole genome shotgun (WGS) entry which is preliminary data.</text>
</comment>
<dbReference type="Pfam" id="PF08241">
    <property type="entry name" value="Methyltransf_11"/>
    <property type="match status" value="1"/>
</dbReference>
<dbReference type="PANTHER" id="PTHR43591">
    <property type="entry name" value="METHYLTRANSFERASE"/>
    <property type="match status" value="1"/>
</dbReference>
<dbReference type="Proteomes" id="UP000282574">
    <property type="component" value="Unassembled WGS sequence"/>
</dbReference>
<organism evidence="2 3">
    <name type="scientific">Chroococcidiopsis cubana SAG 39.79</name>
    <dbReference type="NCBI Taxonomy" id="388085"/>
    <lineage>
        <taxon>Bacteria</taxon>
        <taxon>Bacillati</taxon>
        <taxon>Cyanobacteriota</taxon>
        <taxon>Cyanophyceae</taxon>
        <taxon>Chroococcidiopsidales</taxon>
        <taxon>Chroococcidiopsidaceae</taxon>
        <taxon>Chroococcidiopsis</taxon>
    </lineage>
</organism>
<accession>A0AB37UUR3</accession>
<dbReference type="EMBL" id="RSCK01000001">
    <property type="protein sequence ID" value="RUT14687.1"/>
    <property type="molecule type" value="Genomic_DNA"/>
</dbReference>
<dbReference type="GO" id="GO:0008757">
    <property type="term" value="F:S-adenosylmethionine-dependent methyltransferase activity"/>
    <property type="evidence" value="ECO:0007669"/>
    <property type="project" value="InterPro"/>
</dbReference>
<name>A0AB37UUR3_9CYAN</name>
<gene>
    <name evidence="2" type="ORF">DSM107010_02330</name>
</gene>
<dbReference type="CDD" id="cd02440">
    <property type="entry name" value="AdoMet_MTases"/>
    <property type="match status" value="1"/>
</dbReference>
<protein>
    <submittedName>
        <fullName evidence="2">SAM-dependent methyltransferase</fullName>
    </submittedName>
</protein>
<dbReference type="Gene3D" id="3.40.50.150">
    <property type="entry name" value="Vaccinia Virus protein VP39"/>
    <property type="match status" value="1"/>
</dbReference>
<dbReference type="AlphaFoldDB" id="A0AB37UUR3"/>
<evidence type="ECO:0000313" key="3">
    <source>
        <dbReference type="Proteomes" id="UP000282574"/>
    </source>
</evidence>
<evidence type="ECO:0000313" key="2">
    <source>
        <dbReference type="EMBL" id="RUT14687.1"/>
    </source>
</evidence>
<proteinExistence type="predicted"/>
<reference evidence="2 3" key="1">
    <citation type="journal article" date="2019" name="Genome Biol. Evol.">
        <title>Day and night: Metabolic profiles and evolutionary relationships of six axenic non-marine cyanobacteria.</title>
        <authorList>
            <person name="Will S.E."/>
            <person name="Henke P."/>
            <person name="Boedeker C."/>
            <person name="Huang S."/>
            <person name="Brinkmann H."/>
            <person name="Rohde M."/>
            <person name="Jarek M."/>
            <person name="Friedl T."/>
            <person name="Seufert S."/>
            <person name="Schumacher M."/>
            <person name="Overmann J."/>
            <person name="Neumann-Schaal M."/>
            <person name="Petersen J."/>
        </authorList>
    </citation>
    <scope>NUCLEOTIDE SEQUENCE [LARGE SCALE GENOMIC DNA]</scope>
    <source>
        <strain evidence="2 3">SAG 39.79</strain>
    </source>
</reference>
<keyword evidence="3" id="KW-1185">Reference proteome</keyword>
<dbReference type="InterPro" id="IPR013216">
    <property type="entry name" value="Methyltransf_11"/>
</dbReference>
<feature type="domain" description="Methyltransferase type 11" evidence="1">
    <location>
        <begin position="45"/>
        <end position="141"/>
    </location>
</feature>